<keyword evidence="1" id="KW-0472">Membrane</keyword>
<dbReference type="InterPro" id="IPR025517">
    <property type="entry name" value="DUF4405"/>
</dbReference>
<keyword evidence="1" id="KW-0812">Transmembrane</keyword>
<name>A0A445N466_9BACT</name>
<evidence type="ECO:0000313" key="3">
    <source>
        <dbReference type="EMBL" id="SPD76476.1"/>
    </source>
</evidence>
<feature type="transmembrane region" description="Helical" evidence="1">
    <location>
        <begin position="12"/>
        <end position="33"/>
    </location>
</feature>
<feature type="domain" description="Flavinylation-associated cytochrome" evidence="2">
    <location>
        <begin position="9"/>
        <end position="73"/>
    </location>
</feature>
<organism evidence="3">
    <name type="scientific">uncultured Desulfobacterium sp</name>
    <dbReference type="NCBI Taxonomy" id="201089"/>
    <lineage>
        <taxon>Bacteria</taxon>
        <taxon>Pseudomonadati</taxon>
        <taxon>Thermodesulfobacteriota</taxon>
        <taxon>Desulfobacteria</taxon>
        <taxon>Desulfobacterales</taxon>
        <taxon>Desulfobacteriaceae</taxon>
        <taxon>Desulfobacterium</taxon>
        <taxon>environmental samples</taxon>
    </lineage>
</organism>
<sequence>MNKNALKYIINTVLFIDVCSIAAIGLLLGFVIPRGEQGSNYFLGLHRHEWVDIHLFLSILLLTLLVFHLWFNWTWIVQSTKRYFGDRWKNALWFILWAWILVLIVGWIATKL</sequence>
<feature type="transmembrane region" description="Helical" evidence="1">
    <location>
        <begin position="53"/>
        <end position="71"/>
    </location>
</feature>
<reference evidence="3" key="1">
    <citation type="submission" date="2018-01" db="EMBL/GenBank/DDBJ databases">
        <authorList>
            <person name="Regsiter A."/>
            <person name="William W."/>
        </authorList>
    </citation>
    <scope>NUCLEOTIDE SEQUENCE</scope>
    <source>
        <strain evidence="3">TRIP AH-1</strain>
    </source>
</reference>
<dbReference type="Pfam" id="PF14358">
    <property type="entry name" value="DUF4405"/>
    <property type="match status" value="1"/>
</dbReference>
<proteinExistence type="predicted"/>
<protein>
    <recommendedName>
        <fullName evidence="2">Flavinylation-associated cytochrome domain-containing protein</fullName>
    </recommendedName>
</protein>
<dbReference type="EMBL" id="OJIN01000244">
    <property type="protein sequence ID" value="SPD76476.1"/>
    <property type="molecule type" value="Genomic_DNA"/>
</dbReference>
<gene>
    <name evidence="3" type="ORF">PITCH_A970003</name>
</gene>
<keyword evidence="1" id="KW-1133">Transmembrane helix</keyword>
<feature type="transmembrane region" description="Helical" evidence="1">
    <location>
        <begin position="91"/>
        <end position="109"/>
    </location>
</feature>
<evidence type="ECO:0000259" key="2">
    <source>
        <dbReference type="Pfam" id="PF14358"/>
    </source>
</evidence>
<accession>A0A445N466</accession>
<dbReference type="AlphaFoldDB" id="A0A445N466"/>
<evidence type="ECO:0000256" key="1">
    <source>
        <dbReference type="SAM" id="Phobius"/>
    </source>
</evidence>